<feature type="region of interest" description="Disordered" evidence="6">
    <location>
        <begin position="362"/>
        <end position="404"/>
    </location>
</feature>
<dbReference type="OrthoDB" id="553027at2759"/>
<dbReference type="GO" id="GO:0003677">
    <property type="term" value="F:DNA binding"/>
    <property type="evidence" value="ECO:0007669"/>
    <property type="project" value="UniProtKB-KW"/>
</dbReference>
<dbReference type="AlphaFoldDB" id="A0A836C6A7"/>
<keyword evidence="5" id="KW-0539">Nucleus</keyword>
<dbReference type="GO" id="GO:0005634">
    <property type="term" value="C:nucleus"/>
    <property type="evidence" value="ECO:0007669"/>
    <property type="project" value="UniProtKB-SubCell"/>
</dbReference>
<dbReference type="InterPro" id="IPR001471">
    <property type="entry name" value="AP2/ERF_dom"/>
</dbReference>
<reference evidence="8" key="1">
    <citation type="journal article" date="2020" name="bioRxiv">
        <title>Comparative genomics of Chlamydomonas.</title>
        <authorList>
            <person name="Craig R.J."/>
            <person name="Hasan A.R."/>
            <person name="Ness R.W."/>
            <person name="Keightley P.D."/>
        </authorList>
    </citation>
    <scope>NUCLEOTIDE SEQUENCE</scope>
    <source>
        <strain evidence="8">CCAP 11/70</strain>
    </source>
</reference>
<sequence>MRRARELAPALAATQPRGAAAGFQPLLGRAVQHTITIPDGVARLTRSQHQRTQAHASILDDSGDERDRASDSGGDSSESDSDNEAGHGARHAHAVYPSRRAKPQAVPHSARRKQLRPRRLSKLENEGAAGQTGAVGALVKSTGGGEDRGCKRLKAEPGRQRGQAGGPRRPTAGTPDGSSGEESSGDDASSSDGDGDESEGAPESAEASSGGADEAGSSGNGDEEGGSEGGSGSDADGDGEEGGGGGRLMGVKRVMGGPEAGRYSARLRATVPARGEVRTTARLVTVGYYDCPRAAARERDLAHLALHRGGGTGLNLPLEGYCLEEVLDMARRLAARKLFPVTEAALIKRARGLATGRGVLPRAQAQAQAHGAGARGSRRQDGPEAEARAGGSGGGSGGGSSASGGDAVRLVGLRRLQRLVASAHLNGLEAVRSEGGVEWDLGEAEALAAGLVQPPAAGEEAAGGQARAAATAAAAGSAEVEREAGGGKAGRGTRARSQRAGAGKAAAQAPAVAPLPPALLSTLLPHLPDFVPPLPAGHWRITQWRERLRSAQEPAAPQPPAADAPHPHPGRHTGQAAGAKASRRAQKRRREAGLQEAVSDGDGDSRLPLAALAAAGRSDAAPADDQSPAPKRPCGGAVNGTHPAKGPAAAGLGRSHSDSHEGPGGSTGKALVRARLEPCERLRLALRVEGSPGRRPPSASGGRAAGAGGTEAMELAGGAVTCSSDAGEGRVHLSIGREPGVWLRLGYGRERRQSEAVGPAPVTRTEAAAGAAGRKRARPADSGGSDTDSDSGRRRGPGEGLRMELDDGLELSPGASPDYGPGPRAAACGPPAASGAEPGRRAGTGAHARPEAAAGGAGAGGGARVRLAAAAGRRWVGVAGSACGRQCVAVVPVGGMLWHAEGFDTAAEAARFYDQVVLGLMGSHGPLHTNHPPSAHSTSDCQRAVARLHALGLHPAAAVREAHGRAAAAGCRREPPLAPAELAAAAAAGQRGVPRLMVAPADVGLASDAADGSGLEAVGVGASMVEGGEVGDPWRGVRQAGARAGLCGPEAEAARLAAAVEALRRLQSAEPGLFARAVRCVAAEAAQAARAAAEAAEAAQAAAMEMS</sequence>
<feature type="region of interest" description="Disordered" evidence="6">
    <location>
        <begin position="687"/>
        <end position="708"/>
    </location>
</feature>
<feature type="compositionally biased region" description="Basic and acidic residues" evidence="6">
    <location>
        <begin position="790"/>
        <end position="805"/>
    </location>
</feature>
<feature type="domain" description="AP2/ERF" evidence="7">
    <location>
        <begin position="247"/>
        <end position="317"/>
    </location>
</feature>
<dbReference type="EMBL" id="JAEHOE010000002">
    <property type="protein sequence ID" value="KAG2500938.1"/>
    <property type="molecule type" value="Genomic_DNA"/>
</dbReference>
<name>A0A836C6A7_9CHLO</name>
<dbReference type="GO" id="GO:0003700">
    <property type="term" value="F:DNA-binding transcription factor activity"/>
    <property type="evidence" value="ECO:0007669"/>
    <property type="project" value="InterPro"/>
</dbReference>
<comment type="caution">
    <text evidence="8">The sequence shown here is derived from an EMBL/GenBank/DDBJ whole genome shotgun (WGS) entry which is preliminary data.</text>
</comment>
<accession>A0A836C6A7</accession>
<feature type="compositionally biased region" description="Low complexity" evidence="6">
    <location>
        <begin position="606"/>
        <end position="629"/>
    </location>
</feature>
<dbReference type="Proteomes" id="UP000612055">
    <property type="component" value="Unassembled WGS sequence"/>
</dbReference>
<keyword evidence="4" id="KW-0804">Transcription</keyword>
<organism evidence="8 9">
    <name type="scientific">Edaphochlamys debaryana</name>
    <dbReference type="NCBI Taxonomy" id="47281"/>
    <lineage>
        <taxon>Eukaryota</taxon>
        <taxon>Viridiplantae</taxon>
        <taxon>Chlorophyta</taxon>
        <taxon>core chlorophytes</taxon>
        <taxon>Chlorophyceae</taxon>
        <taxon>CS clade</taxon>
        <taxon>Chlamydomonadales</taxon>
        <taxon>Chlamydomonadales incertae sedis</taxon>
        <taxon>Edaphochlamys</taxon>
    </lineage>
</organism>
<evidence type="ECO:0000256" key="6">
    <source>
        <dbReference type="SAM" id="MobiDB-lite"/>
    </source>
</evidence>
<feature type="compositionally biased region" description="Low complexity" evidence="6">
    <location>
        <begin position="821"/>
        <end position="854"/>
    </location>
</feature>
<evidence type="ECO:0000256" key="5">
    <source>
        <dbReference type="ARBA" id="ARBA00023242"/>
    </source>
</evidence>
<feature type="compositionally biased region" description="Low complexity" evidence="6">
    <location>
        <begin position="201"/>
        <end position="217"/>
    </location>
</feature>
<dbReference type="PROSITE" id="PS51032">
    <property type="entry name" value="AP2_ERF"/>
    <property type="match status" value="1"/>
</dbReference>
<evidence type="ECO:0000256" key="4">
    <source>
        <dbReference type="ARBA" id="ARBA00023163"/>
    </source>
</evidence>
<keyword evidence="3" id="KW-0238">DNA-binding</keyword>
<feature type="compositionally biased region" description="Low complexity" evidence="6">
    <location>
        <begin position="689"/>
        <end position="702"/>
    </location>
</feature>
<evidence type="ECO:0000259" key="7">
    <source>
        <dbReference type="PROSITE" id="PS51032"/>
    </source>
</evidence>
<feature type="compositionally biased region" description="Basic residues" evidence="6">
    <location>
        <begin position="581"/>
        <end position="590"/>
    </location>
</feature>
<feature type="compositionally biased region" description="Gly residues" evidence="6">
    <location>
        <begin position="390"/>
        <end position="402"/>
    </location>
</feature>
<feature type="region of interest" description="Disordered" evidence="6">
    <location>
        <begin position="1"/>
        <end position="20"/>
    </location>
</feature>
<feature type="compositionally biased region" description="Polar residues" evidence="6">
    <location>
        <begin position="45"/>
        <end position="55"/>
    </location>
</feature>
<feature type="compositionally biased region" description="Low complexity" evidence="6">
    <location>
        <begin position="160"/>
        <end position="192"/>
    </location>
</feature>
<feature type="compositionally biased region" description="Basic residues" evidence="6">
    <location>
        <begin position="109"/>
        <end position="120"/>
    </location>
</feature>
<feature type="compositionally biased region" description="Basic and acidic residues" evidence="6">
    <location>
        <begin position="378"/>
        <end position="387"/>
    </location>
</feature>
<feature type="region of interest" description="Disordered" evidence="6">
    <location>
        <begin position="752"/>
        <end position="860"/>
    </location>
</feature>
<proteinExistence type="predicted"/>
<evidence type="ECO:0000313" key="8">
    <source>
        <dbReference type="EMBL" id="KAG2500938.1"/>
    </source>
</evidence>
<gene>
    <name evidence="8" type="ORF">HYH03_000763</name>
</gene>
<comment type="subcellular location">
    <subcellularLocation>
        <location evidence="1">Nucleus</location>
    </subcellularLocation>
</comment>
<feature type="region of interest" description="Disordered" evidence="6">
    <location>
        <begin position="42"/>
        <end position="254"/>
    </location>
</feature>
<feature type="region of interest" description="Disordered" evidence="6">
    <location>
        <begin position="477"/>
        <end position="510"/>
    </location>
</feature>
<evidence type="ECO:0000256" key="1">
    <source>
        <dbReference type="ARBA" id="ARBA00004123"/>
    </source>
</evidence>
<keyword evidence="2" id="KW-0805">Transcription regulation</keyword>
<keyword evidence="9" id="KW-1185">Reference proteome</keyword>
<evidence type="ECO:0000313" key="9">
    <source>
        <dbReference type="Proteomes" id="UP000612055"/>
    </source>
</evidence>
<feature type="compositionally biased region" description="Low complexity" evidence="6">
    <location>
        <begin position="362"/>
        <end position="372"/>
    </location>
</feature>
<feature type="compositionally biased region" description="Low complexity" evidence="6">
    <location>
        <begin position="760"/>
        <end position="772"/>
    </location>
</feature>
<feature type="region of interest" description="Disordered" evidence="6">
    <location>
        <begin position="549"/>
        <end position="669"/>
    </location>
</feature>
<feature type="compositionally biased region" description="Low complexity" evidence="6">
    <location>
        <begin position="500"/>
        <end position="510"/>
    </location>
</feature>
<feature type="compositionally biased region" description="Basic and acidic residues" evidence="6">
    <location>
        <begin position="145"/>
        <end position="159"/>
    </location>
</feature>
<evidence type="ECO:0000256" key="3">
    <source>
        <dbReference type="ARBA" id="ARBA00023125"/>
    </source>
</evidence>
<protein>
    <recommendedName>
        <fullName evidence="7">AP2/ERF domain-containing protein</fullName>
    </recommendedName>
</protein>
<evidence type="ECO:0000256" key="2">
    <source>
        <dbReference type="ARBA" id="ARBA00023015"/>
    </source>
</evidence>